<name>A0ABP7FZE9_9ACTN</name>
<organism evidence="2 3">
    <name type="scientific">Streptomyces tremellae</name>
    <dbReference type="NCBI Taxonomy" id="1124239"/>
    <lineage>
        <taxon>Bacteria</taxon>
        <taxon>Bacillati</taxon>
        <taxon>Actinomycetota</taxon>
        <taxon>Actinomycetes</taxon>
        <taxon>Kitasatosporales</taxon>
        <taxon>Streptomycetaceae</taxon>
        <taxon>Streptomyces</taxon>
    </lineage>
</organism>
<evidence type="ECO:0000313" key="2">
    <source>
        <dbReference type="EMBL" id="GAA3751651.1"/>
    </source>
</evidence>
<reference evidence="3" key="1">
    <citation type="journal article" date="2019" name="Int. J. Syst. Evol. Microbiol.">
        <title>The Global Catalogue of Microorganisms (GCM) 10K type strain sequencing project: providing services to taxonomists for standard genome sequencing and annotation.</title>
        <authorList>
            <consortium name="The Broad Institute Genomics Platform"/>
            <consortium name="The Broad Institute Genome Sequencing Center for Infectious Disease"/>
            <person name="Wu L."/>
            <person name="Ma J."/>
        </authorList>
    </citation>
    <scope>NUCLEOTIDE SEQUENCE [LARGE SCALE GENOMIC DNA]</scope>
    <source>
        <strain evidence="3">JCM 30846</strain>
    </source>
</reference>
<accession>A0ABP7FZE9</accession>
<evidence type="ECO:0000256" key="1">
    <source>
        <dbReference type="SAM" id="MobiDB-lite"/>
    </source>
</evidence>
<dbReference type="Proteomes" id="UP001499884">
    <property type="component" value="Unassembled WGS sequence"/>
</dbReference>
<gene>
    <name evidence="2" type="ORF">GCM10023082_54380</name>
</gene>
<protein>
    <submittedName>
        <fullName evidence="2">Uncharacterized protein</fullName>
    </submittedName>
</protein>
<sequence length="60" mass="6300">MRALAAESACCFTARDCDGTWYALTARTVAPAAAPGTLPRPRFPDPPALTAPEQAARAVR</sequence>
<keyword evidence="3" id="KW-1185">Reference proteome</keyword>
<feature type="region of interest" description="Disordered" evidence="1">
    <location>
        <begin position="33"/>
        <end position="60"/>
    </location>
</feature>
<evidence type="ECO:0000313" key="3">
    <source>
        <dbReference type="Proteomes" id="UP001499884"/>
    </source>
</evidence>
<proteinExistence type="predicted"/>
<dbReference type="EMBL" id="BAABEP010000055">
    <property type="protein sequence ID" value="GAA3751651.1"/>
    <property type="molecule type" value="Genomic_DNA"/>
</dbReference>
<comment type="caution">
    <text evidence="2">The sequence shown here is derived from an EMBL/GenBank/DDBJ whole genome shotgun (WGS) entry which is preliminary data.</text>
</comment>